<dbReference type="NCBIfam" id="TIGR01552">
    <property type="entry name" value="phd_fam"/>
    <property type="match status" value="1"/>
</dbReference>
<evidence type="ECO:0000256" key="2">
    <source>
        <dbReference type="RuleBase" id="RU362080"/>
    </source>
</evidence>
<reference evidence="3 4" key="1">
    <citation type="journal article" date="2021" name="bioRxiv">
        <title>Unraveling nitrogen, sulfur and carbon metabolic pathways and microbial community transcriptional responses to substrate deprivation and toxicity stresses in a bioreactor mimicking anoxic brackish coastal sediment conditions.</title>
        <authorList>
            <person name="Martins P.D."/>
            <person name="Echeveste M.J."/>
            <person name="Arshad A."/>
            <person name="Kurth J."/>
            <person name="Ouboter H."/>
            <person name="Jetten M.S.M."/>
            <person name="Welte C.U."/>
        </authorList>
    </citation>
    <scope>NUCLEOTIDE SEQUENCE [LARGE SCALE GENOMIC DNA]</scope>
    <source>
        <strain evidence="3">MAG_38</strain>
    </source>
</reference>
<dbReference type="InterPro" id="IPR051405">
    <property type="entry name" value="phD/YefM_antitoxin"/>
</dbReference>
<comment type="similarity">
    <text evidence="1 2">Belongs to the phD/YefM antitoxin family.</text>
</comment>
<sequence length="100" mass="11180">MLLQKRESMRIREVIPISELRKRQAEVLAALEKGPAILTQHGKGAAVLLSLDAYNRLLEELEDLQDALDAFEARQAPGGRISLDAYLSKREKRVPAADRS</sequence>
<organism evidence="3 4">
    <name type="scientific">Candidatus Methylomirabilis tolerans</name>
    <dbReference type="NCBI Taxonomy" id="3123416"/>
    <lineage>
        <taxon>Bacteria</taxon>
        <taxon>Candidatus Methylomirabilota</taxon>
        <taxon>Candidatus Methylomirabilia</taxon>
        <taxon>Candidatus Methylomirabilales</taxon>
        <taxon>Candidatus Methylomirabilaceae</taxon>
        <taxon>Candidatus Methylomirabilis</taxon>
    </lineage>
</organism>
<dbReference type="Proteomes" id="UP001197609">
    <property type="component" value="Unassembled WGS sequence"/>
</dbReference>
<protein>
    <recommendedName>
        <fullName evidence="2">Antitoxin</fullName>
    </recommendedName>
</protein>
<dbReference type="PANTHER" id="PTHR33713:SF10">
    <property type="entry name" value="ANTITOXIN YAFN"/>
    <property type="match status" value="1"/>
</dbReference>
<comment type="caution">
    <text evidence="3">The sequence shown here is derived from an EMBL/GenBank/DDBJ whole genome shotgun (WGS) entry which is preliminary data.</text>
</comment>
<dbReference type="Gene3D" id="3.40.1620.10">
    <property type="entry name" value="YefM-like domain"/>
    <property type="match status" value="1"/>
</dbReference>
<dbReference type="AlphaFoldDB" id="A0AAJ1ELE3"/>
<evidence type="ECO:0000313" key="4">
    <source>
        <dbReference type="Proteomes" id="UP001197609"/>
    </source>
</evidence>
<accession>A0AAJ1ELE3</accession>
<proteinExistence type="inferred from homology"/>
<dbReference type="SUPFAM" id="SSF143120">
    <property type="entry name" value="YefM-like"/>
    <property type="match status" value="1"/>
</dbReference>
<name>A0AAJ1ELE3_9BACT</name>
<gene>
    <name evidence="3" type="ORF">K8G79_12735</name>
</gene>
<dbReference type="Pfam" id="PF02604">
    <property type="entry name" value="PhdYeFM_antitox"/>
    <property type="match status" value="1"/>
</dbReference>
<dbReference type="PANTHER" id="PTHR33713">
    <property type="entry name" value="ANTITOXIN YAFN-RELATED"/>
    <property type="match status" value="1"/>
</dbReference>
<dbReference type="InterPro" id="IPR006442">
    <property type="entry name" value="Antitoxin_Phd/YefM"/>
</dbReference>
<dbReference type="InterPro" id="IPR036165">
    <property type="entry name" value="YefM-like_sf"/>
</dbReference>
<evidence type="ECO:0000256" key="1">
    <source>
        <dbReference type="ARBA" id="ARBA00009981"/>
    </source>
</evidence>
<evidence type="ECO:0000313" key="3">
    <source>
        <dbReference type="EMBL" id="MBZ0160977.1"/>
    </source>
</evidence>
<dbReference type="EMBL" id="JAIOIU010000162">
    <property type="protein sequence ID" value="MBZ0160977.1"/>
    <property type="molecule type" value="Genomic_DNA"/>
</dbReference>
<comment type="function">
    <text evidence="2">Antitoxin component of a type II toxin-antitoxin (TA) system.</text>
</comment>